<dbReference type="Pfam" id="PF11871">
    <property type="entry name" value="DUF3391"/>
    <property type="match status" value="1"/>
</dbReference>
<keyword evidence="4" id="KW-1185">Reference proteome</keyword>
<reference evidence="3 4" key="1">
    <citation type="journal article" date="2018" name="Int. J. Syst. Evol. Microbiol.">
        <title>Parvibium lacunae gen. nov., sp. nov., a new member of the family Alcaligenaceae isolated from a freshwater pond.</title>
        <authorList>
            <person name="Chen W.M."/>
            <person name="Xie P.B."/>
            <person name="Hsu M.Y."/>
            <person name="Sheu S.Y."/>
        </authorList>
    </citation>
    <scope>NUCLEOTIDE SEQUENCE [LARGE SCALE GENOMIC DNA]</scope>
    <source>
        <strain evidence="3 4">KMB9</strain>
    </source>
</reference>
<dbReference type="Proteomes" id="UP000252357">
    <property type="component" value="Unassembled WGS sequence"/>
</dbReference>
<dbReference type="Gene3D" id="1.10.3210.10">
    <property type="entry name" value="Hypothetical protein af1432"/>
    <property type="match status" value="1"/>
</dbReference>
<dbReference type="CDD" id="cd00077">
    <property type="entry name" value="HDc"/>
    <property type="match status" value="1"/>
</dbReference>
<dbReference type="GO" id="GO:0008081">
    <property type="term" value="F:phosphoric diester hydrolase activity"/>
    <property type="evidence" value="ECO:0007669"/>
    <property type="project" value="UniProtKB-ARBA"/>
</dbReference>
<dbReference type="SUPFAM" id="SSF109604">
    <property type="entry name" value="HD-domain/PDEase-like"/>
    <property type="match status" value="1"/>
</dbReference>
<evidence type="ECO:0000256" key="1">
    <source>
        <dbReference type="SAM" id="MobiDB-lite"/>
    </source>
</evidence>
<dbReference type="PROSITE" id="PS51832">
    <property type="entry name" value="HD_GYP"/>
    <property type="match status" value="1"/>
</dbReference>
<feature type="region of interest" description="Disordered" evidence="1">
    <location>
        <begin position="76"/>
        <end position="119"/>
    </location>
</feature>
<proteinExistence type="predicted"/>
<name>A0A368L1Z8_9BURK</name>
<evidence type="ECO:0000259" key="2">
    <source>
        <dbReference type="PROSITE" id="PS51832"/>
    </source>
</evidence>
<comment type="caution">
    <text evidence="3">The sequence shown here is derived from an EMBL/GenBank/DDBJ whole genome shotgun (WGS) entry which is preliminary data.</text>
</comment>
<dbReference type="InterPro" id="IPR003607">
    <property type="entry name" value="HD/PDEase_dom"/>
</dbReference>
<accession>A0A368L1Z8</accession>
<evidence type="ECO:0000313" key="3">
    <source>
        <dbReference type="EMBL" id="RCS57523.1"/>
    </source>
</evidence>
<dbReference type="EMBL" id="QPGB01000003">
    <property type="protein sequence ID" value="RCS57523.1"/>
    <property type="molecule type" value="Genomic_DNA"/>
</dbReference>
<dbReference type="InterPro" id="IPR021812">
    <property type="entry name" value="DUF3391"/>
</dbReference>
<dbReference type="AlphaFoldDB" id="A0A368L1Z8"/>
<dbReference type="InterPro" id="IPR037522">
    <property type="entry name" value="HD_GYP_dom"/>
</dbReference>
<dbReference type="PANTHER" id="PTHR43155">
    <property type="entry name" value="CYCLIC DI-GMP PHOSPHODIESTERASE PA4108-RELATED"/>
    <property type="match status" value="1"/>
</dbReference>
<dbReference type="PANTHER" id="PTHR43155:SF2">
    <property type="entry name" value="CYCLIC DI-GMP PHOSPHODIESTERASE PA4108"/>
    <property type="match status" value="1"/>
</dbReference>
<gene>
    <name evidence="3" type="ORF">DU000_08740</name>
</gene>
<protein>
    <submittedName>
        <fullName evidence="3">HD-GYP domain-containing protein</fullName>
    </submittedName>
</protein>
<sequence>MFVAELDRPWLDTPFLLQGFVLDDVAQLEMLRKYCRVVYIDRTRSLPESVQHLPIQPAERNLPEQAPVIRVRRIRVHAEPTTGSQRSAHNRPAPEEEEANVSAESTAKQSKEGAHRVPTAPKVVIYGTTPRPASASTAVKFNELLVQAEVQEQAIHESLASRLLNTLSRLWGGKRGTTPAPLQAAGLDTSIENPFIPGTELTLYESTRSIEEELPAARVALHKAATVLDKLVEDIRNGVDPTLADFDGAVSDMVDSVIANPDALMWVARLRQGDAQAYSHGLKVAIYLIGMGRQIGLPREHLNQLGLVGMLLDIGKLKIPRLLLQRAGTLSDDEYATVQQHVARGLELLQQQSSLAEAVLTGIAQHHERLDGSGYPTGLQGHAISLYGRMAGIVDTFTAMTSPRPYAQAYSAYDALAHLYEWSGRLFHEPLIEKFVQAVGIYPVGSLVELSTGEVAIVLAHNRVRRLQPRILVLTGPDKISLKFPRELNLLYQSETVDGQPIRIAAGLPAGSYNLDVRDNYLARQGQ</sequence>
<organism evidence="3 4">
    <name type="scientific">Parvibium lacunae</name>
    <dbReference type="NCBI Taxonomy" id="1888893"/>
    <lineage>
        <taxon>Bacteria</taxon>
        <taxon>Pseudomonadati</taxon>
        <taxon>Pseudomonadota</taxon>
        <taxon>Betaproteobacteria</taxon>
        <taxon>Burkholderiales</taxon>
        <taxon>Alcaligenaceae</taxon>
        <taxon>Parvibium</taxon>
    </lineage>
</organism>
<evidence type="ECO:0000313" key="4">
    <source>
        <dbReference type="Proteomes" id="UP000252357"/>
    </source>
</evidence>
<dbReference type="Pfam" id="PF13487">
    <property type="entry name" value="HD_5"/>
    <property type="match status" value="1"/>
</dbReference>
<feature type="domain" description="HD-GYP" evidence="2">
    <location>
        <begin position="255"/>
        <end position="451"/>
    </location>
</feature>